<keyword evidence="2" id="KW-1133">Transmembrane helix</keyword>
<protein>
    <submittedName>
        <fullName evidence="3">Uncharacterized protein</fullName>
    </submittedName>
</protein>
<comment type="caution">
    <text evidence="3">The sequence shown here is derived from an EMBL/GenBank/DDBJ whole genome shotgun (WGS) entry which is preliminary data.</text>
</comment>
<dbReference type="Proteomes" id="UP000228635">
    <property type="component" value="Unassembled WGS sequence"/>
</dbReference>
<name>A0A2M6WJ54_9BACT</name>
<dbReference type="AlphaFoldDB" id="A0A2M6WJ54"/>
<feature type="transmembrane region" description="Helical" evidence="2">
    <location>
        <begin position="110"/>
        <end position="130"/>
    </location>
</feature>
<dbReference type="EMBL" id="PFBA01000008">
    <property type="protein sequence ID" value="PIT92809.1"/>
    <property type="molecule type" value="Genomic_DNA"/>
</dbReference>
<feature type="region of interest" description="Disordered" evidence="1">
    <location>
        <begin position="71"/>
        <end position="90"/>
    </location>
</feature>
<keyword evidence="2" id="KW-0812">Transmembrane</keyword>
<evidence type="ECO:0000313" key="3">
    <source>
        <dbReference type="EMBL" id="PIT92809.1"/>
    </source>
</evidence>
<proteinExistence type="predicted"/>
<sequence>MEHHNDHEQRLAEALEYALRLHRKGKPIEETFERFPEYRNELADLLGTADRLQQTRERLAPRKELMASILSGTEQSVTGASENRSLSQDARRAPEHTVLINSHMRSTLSFFLPIGVVAVLLLVFGISYFGEFGGNPLATNQLAPEANQLKQAENGLPTEETASQSVRFSADTASSGEALNLDSLASDEAEALQTTSSFESFFEGEEGLSDLESLLDEL</sequence>
<evidence type="ECO:0000256" key="2">
    <source>
        <dbReference type="SAM" id="Phobius"/>
    </source>
</evidence>
<organism evidence="3 4">
    <name type="scientific">Candidatus Harrisonbacteria bacterium CG10_big_fil_rev_8_21_14_0_10_42_17</name>
    <dbReference type="NCBI Taxonomy" id="1974584"/>
    <lineage>
        <taxon>Bacteria</taxon>
        <taxon>Candidatus Harrisoniibacteriota</taxon>
    </lineage>
</organism>
<evidence type="ECO:0000256" key="1">
    <source>
        <dbReference type="SAM" id="MobiDB-lite"/>
    </source>
</evidence>
<reference evidence="4" key="1">
    <citation type="submission" date="2017-09" db="EMBL/GenBank/DDBJ databases">
        <title>Depth-based differentiation of microbial function through sediment-hosted aquifers and enrichment of novel symbionts in the deep terrestrial subsurface.</title>
        <authorList>
            <person name="Probst A.J."/>
            <person name="Ladd B."/>
            <person name="Jarett J.K."/>
            <person name="Geller-Mcgrath D.E."/>
            <person name="Sieber C.M.K."/>
            <person name="Emerson J.B."/>
            <person name="Anantharaman K."/>
            <person name="Thomas B.C."/>
            <person name="Malmstrom R."/>
            <person name="Stieglmeier M."/>
            <person name="Klingl A."/>
            <person name="Woyke T."/>
            <person name="Ryan C.M."/>
            <person name="Banfield J.F."/>
        </authorList>
    </citation>
    <scope>NUCLEOTIDE SEQUENCE [LARGE SCALE GENOMIC DNA]</scope>
</reference>
<feature type="compositionally biased region" description="Polar residues" evidence="1">
    <location>
        <begin position="71"/>
        <end position="88"/>
    </location>
</feature>
<gene>
    <name evidence="3" type="ORF">COU08_00575</name>
</gene>
<keyword evidence="2" id="KW-0472">Membrane</keyword>
<accession>A0A2M6WJ54</accession>
<evidence type="ECO:0000313" key="4">
    <source>
        <dbReference type="Proteomes" id="UP000228635"/>
    </source>
</evidence>